<name>A0A0L0CDZ5_LUCCU</name>
<comment type="subcellular location">
    <subcellularLocation>
        <location evidence="1">Membrane</location>
        <topology evidence="1">Multi-pass membrane protein</topology>
    </subcellularLocation>
</comment>
<dbReference type="SUPFAM" id="SSF52540">
    <property type="entry name" value="P-loop containing nucleoside triphosphate hydrolases"/>
    <property type="match status" value="1"/>
</dbReference>
<comment type="caution">
    <text evidence="6">The sequence shown here is derived from an EMBL/GenBank/DDBJ whole genome shotgun (WGS) entry which is preliminary data.</text>
</comment>
<reference evidence="6 7" key="1">
    <citation type="journal article" date="2015" name="Nat. Commun.">
        <title>Lucilia cuprina genome unlocks parasitic fly biology to underpin future interventions.</title>
        <authorList>
            <person name="Anstead C.A."/>
            <person name="Korhonen P.K."/>
            <person name="Young N.D."/>
            <person name="Hall R.S."/>
            <person name="Jex A.R."/>
            <person name="Murali S.C."/>
            <person name="Hughes D.S."/>
            <person name="Lee S.F."/>
            <person name="Perry T."/>
            <person name="Stroehlein A.J."/>
            <person name="Ansell B.R."/>
            <person name="Breugelmans B."/>
            <person name="Hofmann A."/>
            <person name="Qu J."/>
            <person name="Dugan S."/>
            <person name="Lee S.L."/>
            <person name="Chao H."/>
            <person name="Dinh H."/>
            <person name="Han Y."/>
            <person name="Doddapaneni H.V."/>
            <person name="Worley K.C."/>
            <person name="Muzny D.M."/>
            <person name="Ioannidis P."/>
            <person name="Waterhouse R.M."/>
            <person name="Zdobnov E.M."/>
            <person name="James P.J."/>
            <person name="Bagnall N.H."/>
            <person name="Kotze A.C."/>
            <person name="Gibbs R.A."/>
            <person name="Richards S."/>
            <person name="Batterham P."/>
            <person name="Gasser R.B."/>
        </authorList>
    </citation>
    <scope>NUCLEOTIDE SEQUENCE [LARGE SCALE GENOMIC DNA]</scope>
    <source>
        <strain evidence="6 7">LS</strain>
        <tissue evidence="6">Full body</tissue>
    </source>
</reference>
<dbReference type="PANTHER" id="PTHR43394:SF15">
    <property type="entry name" value="ALPHA-FACTOR-TRANSPORTING ATPASE"/>
    <property type="match status" value="1"/>
</dbReference>
<dbReference type="Pfam" id="PF00005">
    <property type="entry name" value="ABC_tran"/>
    <property type="match status" value="1"/>
</dbReference>
<sequence length="229" mass="25468">MVRSHGLSAGNVVTVFWSCLNASGLLQTVIGHFIEWNKGKASAERLLPVFSLDEEEIFVNSIGLYPGQISEKLNQLGWNSPSTTSFSTYAESVKDLANYYGHIRFTDVIFSYPSRSELVLTGLNMELESQQTTFVLGRSGSGKSTIASLLTKQYKWQAGEITIDGHGVDLLSKNWIEKNVYVCEQMPKLFDIPLIENIKIGSLYPEDVSEEDIKVALADSCADFVWDLP</sequence>
<keyword evidence="4" id="KW-0472">Membrane</keyword>
<evidence type="ECO:0000256" key="4">
    <source>
        <dbReference type="ARBA" id="ARBA00023136"/>
    </source>
</evidence>
<keyword evidence="2" id="KW-0812">Transmembrane</keyword>
<accession>A0A0L0CDZ5</accession>
<proteinExistence type="predicted"/>
<evidence type="ECO:0000256" key="1">
    <source>
        <dbReference type="ARBA" id="ARBA00004141"/>
    </source>
</evidence>
<evidence type="ECO:0000259" key="5">
    <source>
        <dbReference type="Pfam" id="PF00005"/>
    </source>
</evidence>
<dbReference type="InterPro" id="IPR027417">
    <property type="entry name" value="P-loop_NTPase"/>
</dbReference>
<dbReference type="GO" id="GO:0005524">
    <property type="term" value="F:ATP binding"/>
    <property type="evidence" value="ECO:0007669"/>
    <property type="project" value="InterPro"/>
</dbReference>
<keyword evidence="7" id="KW-1185">Reference proteome</keyword>
<gene>
    <name evidence="6" type="ORF">FF38_05479</name>
</gene>
<evidence type="ECO:0000313" key="7">
    <source>
        <dbReference type="Proteomes" id="UP000037069"/>
    </source>
</evidence>
<dbReference type="Gene3D" id="3.40.50.300">
    <property type="entry name" value="P-loop containing nucleotide triphosphate hydrolases"/>
    <property type="match status" value="1"/>
</dbReference>
<dbReference type="AlphaFoldDB" id="A0A0L0CDZ5"/>
<dbReference type="InterPro" id="IPR039421">
    <property type="entry name" value="Type_1_exporter"/>
</dbReference>
<dbReference type="PANTHER" id="PTHR43394">
    <property type="entry name" value="ATP-DEPENDENT PERMEASE MDL1, MITOCHONDRIAL"/>
    <property type="match status" value="1"/>
</dbReference>
<dbReference type="Proteomes" id="UP000037069">
    <property type="component" value="Unassembled WGS sequence"/>
</dbReference>
<dbReference type="GO" id="GO:0016887">
    <property type="term" value="F:ATP hydrolysis activity"/>
    <property type="evidence" value="ECO:0007669"/>
    <property type="project" value="InterPro"/>
</dbReference>
<keyword evidence="3" id="KW-1133">Transmembrane helix</keyword>
<dbReference type="GO" id="GO:0005743">
    <property type="term" value="C:mitochondrial inner membrane"/>
    <property type="evidence" value="ECO:0007669"/>
    <property type="project" value="TreeGrafter"/>
</dbReference>
<dbReference type="InterPro" id="IPR003439">
    <property type="entry name" value="ABC_transporter-like_ATP-bd"/>
</dbReference>
<feature type="domain" description="ABC transporter" evidence="5">
    <location>
        <begin position="120"/>
        <end position="192"/>
    </location>
</feature>
<dbReference type="GO" id="GO:0090374">
    <property type="term" value="P:oligopeptide export from mitochondrion"/>
    <property type="evidence" value="ECO:0007669"/>
    <property type="project" value="TreeGrafter"/>
</dbReference>
<protein>
    <recommendedName>
        <fullName evidence="5">ABC transporter domain-containing protein</fullName>
    </recommendedName>
</protein>
<dbReference type="InterPro" id="IPR036640">
    <property type="entry name" value="ABC1_TM_sf"/>
</dbReference>
<evidence type="ECO:0000256" key="3">
    <source>
        <dbReference type="ARBA" id="ARBA00022989"/>
    </source>
</evidence>
<organism evidence="6 7">
    <name type="scientific">Lucilia cuprina</name>
    <name type="common">Green bottle fly</name>
    <name type="synonym">Australian sheep blowfly</name>
    <dbReference type="NCBI Taxonomy" id="7375"/>
    <lineage>
        <taxon>Eukaryota</taxon>
        <taxon>Metazoa</taxon>
        <taxon>Ecdysozoa</taxon>
        <taxon>Arthropoda</taxon>
        <taxon>Hexapoda</taxon>
        <taxon>Insecta</taxon>
        <taxon>Pterygota</taxon>
        <taxon>Neoptera</taxon>
        <taxon>Endopterygota</taxon>
        <taxon>Diptera</taxon>
        <taxon>Brachycera</taxon>
        <taxon>Muscomorpha</taxon>
        <taxon>Oestroidea</taxon>
        <taxon>Calliphoridae</taxon>
        <taxon>Luciliinae</taxon>
        <taxon>Lucilia</taxon>
    </lineage>
</organism>
<dbReference type="GO" id="GO:0015421">
    <property type="term" value="F:ABC-type oligopeptide transporter activity"/>
    <property type="evidence" value="ECO:0007669"/>
    <property type="project" value="TreeGrafter"/>
</dbReference>
<evidence type="ECO:0000256" key="2">
    <source>
        <dbReference type="ARBA" id="ARBA00022692"/>
    </source>
</evidence>
<dbReference type="Gene3D" id="1.20.1560.10">
    <property type="entry name" value="ABC transporter type 1, transmembrane domain"/>
    <property type="match status" value="1"/>
</dbReference>
<feature type="non-terminal residue" evidence="6">
    <location>
        <position position="229"/>
    </location>
</feature>
<evidence type="ECO:0000313" key="6">
    <source>
        <dbReference type="EMBL" id="KNC30422.1"/>
    </source>
</evidence>
<dbReference type="EMBL" id="JRES01000526">
    <property type="protein sequence ID" value="KNC30422.1"/>
    <property type="molecule type" value="Genomic_DNA"/>
</dbReference>